<dbReference type="InterPro" id="IPR028082">
    <property type="entry name" value="Peripla_BP_I"/>
</dbReference>
<evidence type="ECO:0000313" key="6">
    <source>
        <dbReference type="EMBL" id="VUD73754.1"/>
    </source>
</evidence>
<comment type="similarity">
    <text evidence="1">Belongs to the leucine-binding protein family.</text>
</comment>
<dbReference type="Gene3D" id="3.40.50.2300">
    <property type="match status" value="2"/>
</dbReference>
<gene>
    <name evidence="6" type="primary">braC_5</name>
    <name evidence="6" type="ORF">MET9862_04374</name>
</gene>
<proteinExistence type="inferred from homology"/>
<accession>A0A509EJG5</accession>
<keyword evidence="7" id="KW-1185">Reference proteome</keyword>
<reference evidence="6 7" key="1">
    <citation type="submission" date="2019-06" db="EMBL/GenBank/DDBJ databases">
        <authorList>
            <person name="Rodrigo-Torres L."/>
            <person name="Arahal R. D."/>
            <person name="Lucena T."/>
        </authorList>
    </citation>
    <scope>NUCLEOTIDE SEQUENCE [LARGE SCALE GENOMIC DNA]</scope>
    <source>
        <strain evidence="6 7">SB0023/3</strain>
    </source>
</reference>
<dbReference type="PROSITE" id="PS51257">
    <property type="entry name" value="PROKAR_LIPOPROTEIN"/>
    <property type="match status" value="1"/>
</dbReference>
<evidence type="ECO:0000259" key="5">
    <source>
        <dbReference type="Pfam" id="PF13458"/>
    </source>
</evidence>
<evidence type="ECO:0000313" key="7">
    <source>
        <dbReference type="Proteomes" id="UP000410984"/>
    </source>
</evidence>
<feature type="signal peptide" evidence="4">
    <location>
        <begin position="1"/>
        <end position="23"/>
    </location>
</feature>
<evidence type="ECO:0000256" key="3">
    <source>
        <dbReference type="ARBA" id="ARBA00022970"/>
    </source>
</evidence>
<dbReference type="InterPro" id="IPR051010">
    <property type="entry name" value="BCAA_transport"/>
</dbReference>
<dbReference type="PANTHER" id="PTHR30483:SF37">
    <property type="entry name" value="ABC TRANSPORTER SUBSTRATE-BINDING PROTEIN"/>
    <property type="match status" value="1"/>
</dbReference>
<dbReference type="PANTHER" id="PTHR30483">
    <property type="entry name" value="LEUCINE-SPECIFIC-BINDING PROTEIN"/>
    <property type="match status" value="1"/>
</dbReference>
<protein>
    <submittedName>
        <fullName evidence="6">Leucine-, isoleucine-, valine-, threonine-, and alanine-binding protein</fullName>
    </submittedName>
</protein>
<dbReference type="EMBL" id="CABFPH010000084">
    <property type="protein sequence ID" value="VUD73754.1"/>
    <property type="molecule type" value="Genomic_DNA"/>
</dbReference>
<keyword evidence="3" id="KW-0029">Amino-acid transport</keyword>
<dbReference type="Proteomes" id="UP000410984">
    <property type="component" value="Unassembled WGS sequence"/>
</dbReference>
<dbReference type="OrthoDB" id="7855203at2"/>
<dbReference type="SUPFAM" id="SSF53822">
    <property type="entry name" value="Periplasmic binding protein-like I"/>
    <property type="match status" value="1"/>
</dbReference>
<sequence length="398" mass="42043">MLRRALVAAAVTLGLAAGCPARAQEARPGTEQQIREVVIGAHMPLTGSLARSGQAFDEGMRVAVRLFNETAQGLRIKLQVIDDESAPAKAVSAVEKLVSDGAVAVIGGYGSNIVGPASDAANKLATTYITAGAVSDELTARGLKTFFRINNNAGYQRGMAGLIAELKPASVSILASTKEAPALLAKGLARDIGAAGIKVTVHEFDPAISDFKPLINKVKLQDRSEILLMSAYENDYVGIIRAARVLKPPVKLVVGAWSLATPKMYTEFPDLMNNVVGTSFLPFPVAVKDEEGRRFAEAYRQAYGKDIEYLSTLSFVETTILAEAIAKAAEAGTLKSGGLPETLRATDRRTLLGPVKFDATGDNPLFSLAMGQHRSGQIVLVSPPAAATGPISYPALPW</sequence>
<evidence type="ECO:0000256" key="2">
    <source>
        <dbReference type="ARBA" id="ARBA00022729"/>
    </source>
</evidence>
<keyword evidence="3" id="KW-0813">Transport</keyword>
<dbReference type="GO" id="GO:0006865">
    <property type="term" value="P:amino acid transport"/>
    <property type="evidence" value="ECO:0007669"/>
    <property type="project" value="UniProtKB-KW"/>
</dbReference>
<dbReference type="AlphaFoldDB" id="A0A509EJG5"/>
<feature type="domain" description="Leucine-binding protein" evidence="5">
    <location>
        <begin position="37"/>
        <end position="364"/>
    </location>
</feature>
<name>A0A509EJG5_9HYPH</name>
<evidence type="ECO:0000256" key="1">
    <source>
        <dbReference type="ARBA" id="ARBA00010062"/>
    </source>
</evidence>
<evidence type="ECO:0000256" key="4">
    <source>
        <dbReference type="SAM" id="SignalP"/>
    </source>
</evidence>
<feature type="chain" id="PRO_5021370815" evidence="4">
    <location>
        <begin position="24"/>
        <end position="398"/>
    </location>
</feature>
<keyword evidence="2 4" id="KW-0732">Signal</keyword>
<dbReference type="Pfam" id="PF13458">
    <property type="entry name" value="Peripla_BP_6"/>
    <property type="match status" value="1"/>
</dbReference>
<organism evidence="6 7">
    <name type="scientific">Methylobacterium symbioticum</name>
    <dbReference type="NCBI Taxonomy" id="2584084"/>
    <lineage>
        <taxon>Bacteria</taxon>
        <taxon>Pseudomonadati</taxon>
        <taxon>Pseudomonadota</taxon>
        <taxon>Alphaproteobacteria</taxon>
        <taxon>Hyphomicrobiales</taxon>
        <taxon>Methylobacteriaceae</taxon>
        <taxon>Methylobacterium</taxon>
    </lineage>
</organism>
<dbReference type="InterPro" id="IPR028081">
    <property type="entry name" value="Leu-bd"/>
</dbReference>
<dbReference type="RefSeq" id="WP_142584972.1">
    <property type="nucleotide sequence ID" value="NZ_CABFPH010000084.1"/>
</dbReference>